<dbReference type="SUPFAM" id="SSF51735">
    <property type="entry name" value="NAD(P)-binding Rossmann-fold domains"/>
    <property type="match status" value="1"/>
</dbReference>
<dbReference type="InterPro" id="IPR002347">
    <property type="entry name" value="SDR_fam"/>
</dbReference>
<dbReference type="RefSeq" id="WP_090363713.1">
    <property type="nucleotide sequence ID" value="NZ_FMUB01000015.1"/>
</dbReference>
<gene>
    <name evidence="4" type="ORF">SAMN02799620_05601</name>
</gene>
<sequence length="310" mass="31938">MTVQTPPLSTAVAHEGCLAGKRVLITGTGGGQGAVAQELFCNHGAQVIGCDVRPGAAATAAALSAQGLSAGGHDVDLADPTAAREWVENSISTLGGIDVLYNNASAAAVAPFSEMTLDQWRFTLSNELEIVFTVTSAAWPALLENGGSVINIASSVGSIGMQAFGFAAHGAAKGGVLALTRQLAAEGAPRRVRVNAITPGFIATPGTSAIPQAARDFVARWVNLLDGAIEPIDVAYCALFLSSDESRFVTGADFAVDAGSTAGRPARRANRLTIPGNPFGRGRRITVERRLDEPRHPLGGQQGAPKDFLV</sequence>
<reference evidence="5" key="1">
    <citation type="submission" date="2016-10" db="EMBL/GenBank/DDBJ databases">
        <authorList>
            <person name="Varghese N."/>
            <person name="Submissions S."/>
        </authorList>
    </citation>
    <scope>NUCLEOTIDE SEQUENCE [LARGE SCALE GENOMIC DNA]</scope>
    <source>
        <strain evidence="5">UNC267MFSha1.1M11</strain>
    </source>
</reference>
<name>A0A1G4WYZ5_9MYCO</name>
<dbReference type="PANTHER" id="PTHR43477:SF1">
    <property type="entry name" value="DIHYDROANTICAPSIN 7-DEHYDROGENASE"/>
    <property type="match status" value="1"/>
</dbReference>
<comment type="similarity">
    <text evidence="1">Belongs to the short-chain dehydrogenases/reductases (SDR) family.</text>
</comment>
<evidence type="ECO:0000256" key="2">
    <source>
        <dbReference type="ARBA" id="ARBA00023002"/>
    </source>
</evidence>
<dbReference type="InterPro" id="IPR051122">
    <property type="entry name" value="SDR_DHRS6-like"/>
</dbReference>
<accession>A0A1G4WYZ5</accession>
<evidence type="ECO:0000256" key="1">
    <source>
        <dbReference type="ARBA" id="ARBA00006484"/>
    </source>
</evidence>
<dbReference type="STRING" id="1502745.SAMN02799620_05601"/>
<dbReference type="EMBL" id="FMUB01000015">
    <property type="protein sequence ID" value="SCX32488.1"/>
    <property type="molecule type" value="Genomic_DNA"/>
</dbReference>
<dbReference type="FunFam" id="3.40.50.720:FF:000084">
    <property type="entry name" value="Short-chain dehydrogenase reductase"/>
    <property type="match status" value="1"/>
</dbReference>
<evidence type="ECO:0000313" key="4">
    <source>
        <dbReference type="EMBL" id="SCX32488.1"/>
    </source>
</evidence>
<dbReference type="CDD" id="cd05233">
    <property type="entry name" value="SDR_c"/>
    <property type="match status" value="1"/>
</dbReference>
<feature type="region of interest" description="Disordered" evidence="3">
    <location>
        <begin position="290"/>
        <end position="310"/>
    </location>
</feature>
<dbReference type="Proteomes" id="UP000199707">
    <property type="component" value="Unassembled WGS sequence"/>
</dbReference>
<dbReference type="GO" id="GO:0016491">
    <property type="term" value="F:oxidoreductase activity"/>
    <property type="evidence" value="ECO:0007669"/>
    <property type="project" value="UniProtKB-KW"/>
</dbReference>
<evidence type="ECO:0000256" key="3">
    <source>
        <dbReference type="SAM" id="MobiDB-lite"/>
    </source>
</evidence>
<protein>
    <submittedName>
        <fullName evidence="4">NAD(P)-dependent dehydrogenase, short-chain alcohol dehydrogenase family</fullName>
    </submittedName>
</protein>
<keyword evidence="2" id="KW-0560">Oxidoreductase</keyword>
<proteinExistence type="inferred from homology"/>
<dbReference type="Gene3D" id="3.40.50.720">
    <property type="entry name" value="NAD(P)-binding Rossmann-like Domain"/>
    <property type="match status" value="1"/>
</dbReference>
<dbReference type="AlphaFoldDB" id="A0A1G4WYZ5"/>
<evidence type="ECO:0000313" key="5">
    <source>
        <dbReference type="Proteomes" id="UP000199707"/>
    </source>
</evidence>
<dbReference type="PRINTS" id="PR00080">
    <property type="entry name" value="SDRFAMILY"/>
</dbReference>
<dbReference type="Pfam" id="PF13561">
    <property type="entry name" value="adh_short_C2"/>
    <property type="match status" value="1"/>
</dbReference>
<dbReference type="PRINTS" id="PR00081">
    <property type="entry name" value="GDHRDH"/>
</dbReference>
<organism evidence="4 5">
    <name type="scientific">Mycolicibacterium fluoranthenivorans</name>
    <dbReference type="NCBI Taxonomy" id="258505"/>
    <lineage>
        <taxon>Bacteria</taxon>
        <taxon>Bacillati</taxon>
        <taxon>Actinomycetota</taxon>
        <taxon>Actinomycetes</taxon>
        <taxon>Mycobacteriales</taxon>
        <taxon>Mycobacteriaceae</taxon>
        <taxon>Mycolicibacterium</taxon>
    </lineage>
</organism>
<dbReference type="InterPro" id="IPR036291">
    <property type="entry name" value="NAD(P)-bd_dom_sf"/>
</dbReference>
<dbReference type="PANTHER" id="PTHR43477">
    <property type="entry name" value="DIHYDROANTICAPSIN 7-DEHYDROGENASE"/>
    <property type="match status" value="1"/>
</dbReference>